<dbReference type="InterPro" id="IPR029044">
    <property type="entry name" value="Nucleotide-diphossugar_trans"/>
</dbReference>
<reference evidence="7 8" key="1">
    <citation type="submission" date="2020-02" db="EMBL/GenBank/DDBJ databases">
        <title>Nitrogenibacter mangrovi gen. nov., sp. nov. isolated from mangrove sediment, a denitrifying betaproteobacterium.</title>
        <authorList>
            <person name="Liao H."/>
            <person name="Tian Y."/>
        </authorList>
    </citation>
    <scope>NUCLEOTIDE SEQUENCE [LARGE SCALE GENOMIC DNA]</scope>
    <source>
        <strain evidence="7 8">M9-3-2</strain>
    </source>
</reference>
<comment type="subcellular location">
    <subcellularLocation>
        <location evidence="5">Cytoplasm</location>
    </subcellularLocation>
    <subcellularLocation>
        <location evidence="1">Membrane</location>
    </subcellularLocation>
</comment>
<protein>
    <recommendedName>
        <fullName evidence="5">3-deoxy-manno-octulosonate cytidylyltransferase</fullName>
        <ecNumber evidence="5">2.7.7.38</ecNumber>
    </recommendedName>
    <alternativeName>
        <fullName evidence="5">CMP-2-keto-3-deoxyoctulosonic acid synthase</fullName>
        <shortName evidence="5">CKS</shortName>
        <shortName evidence="5">CMP-KDO synthase</shortName>
    </alternativeName>
</protein>
<dbReference type="NCBIfam" id="NF003950">
    <property type="entry name" value="PRK05450.1-3"/>
    <property type="match status" value="1"/>
</dbReference>
<name>A0A6C1B488_9RHOO</name>
<comment type="pathway">
    <text evidence="5">Nucleotide-sugar biosynthesis; CMP-3-deoxy-D-manno-octulosonate biosynthesis; CMP-3-deoxy-D-manno-octulosonate from 3-deoxy-D-manno-octulosonate and CTP: step 1/1.</text>
</comment>
<comment type="function">
    <text evidence="5">Activates KDO (a required 8-carbon sugar) for incorporation into bacterial lipopolysaccharide in Gram-negative bacteria.</text>
</comment>
<dbReference type="NCBIfam" id="NF003952">
    <property type="entry name" value="PRK05450.1-5"/>
    <property type="match status" value="1"/>
</dbReference>
<feature type="compositionally biased region" description="Basic and acidic residues" evidence="6">
    <location>
        <begin position="7"/>
        <end position="16"/>
    </location>
</feature>
<comment type="similarity">
    <text evidence="5">Belongs to the KdsB family.</text>
</comment>
<dbReference type="Proteomes" id="UP000501991">
    <property type="component" value="Chromosome"/>
</dbReference>
<evidence type="ECO:0000256" key="4">
    <source>
        <dbReference type="ARBA" id="ARBA00022985"/>
    </source>
</evidence>
<comment type="catalytic activity">
    <reaction evidence="5">
        <text>3-deoxy-alpha-D-manno-oct-2-ulosonate + CTP = CMP-3-deoxy-beta-D-manno-octulosonate + diphosphate</text>
        <dbReference type="Rhea" id="RHEA:23448"/>
        <dbReference type="ChEBI" id="CHEBI:33019"/>
        <dbReference type="ChEBI" id="CHEBI:37563"/>
        <dbReference type="ChEBI" id="CHEBI:85986"/>
        <dbReference type="ChEBI" id="CHEBI:85987"/>
        <dbReference type="EC" id="2.7.7.38"/>
    </reaction>
</comment>
<keyword evidence="4 5" id="KW-0448">Lipopolysaccharide biosynthesis</keyword>
<evidence type="ECO:0000313" key="7">
    <source>
        <dbReference type="EMBL" id="QID18243.1"/>
    </source>
</evidence>
<dbReference type="Gene3D" id="3.90.550.10">
    <property type="entry name" value="Spore Coat Polysaccharide Biosynthesis Protein SpsA, Chain A"/>
    <property type="match status" value="1"/>
</dbReference>
<evidence type="ECO:0000256" key="3">
    <source>
        <dbReference type="ARBA" id="ARBA00022695"/>
    </source>
</evidence>
<dbReference type="EMBL" id="CP048836">
    <property type="protein sequence ID" value="QID18243.1"/>
    <property type="molecule type" value="Genomic_DNA"/>
</dbReference>
<keyword evidence="8" id="KW-1185">Reference proteome</keyword>
<evidence type="ECO:0000313" key="8">
    <source>
        <dbReference type="Proteomes" id="UP000501991"/>
    </source>
</evidence>
<dbReference type="GO" id="GO:0009103">
    <property type="term" value="P:lipopolysaccharide biosynthetic process"/>
    <property type="evidence" value="ECO:0007669"/>
    <property type="project" value="UniProtKB-UniRule"/>
</dbReference>
<evidence type="ECO:0000256" key="6">
    <source>
        <dbReference type="SAM" id="MobiDB-lite"/>
    </source>
</evidence>
<dbReference type="HAMAP" id="MF_00057">
    <property type="entry name" value="KdsB"/>
    <property type="match status" value="1"/>
</dbReference>
<dbReference type="InterPro" id="IPR003329">
    <property type="entry name" value="Cytidylyl_trans"/>
</dbReference>
<dbReference type="EC" id="2.7.7.38" evidence="5"/>
<dbReference type="NCBIfam" id="TIGR00466">
    <property type="entry name" value="kdsB"/>
    <property type="match status" value="1"/>
</dbReference>
<dbReference type="SUPFAM" id="SSF53448">
    <property type="entry name" value="Nucleotide-diphospho-sugar transferases"/>
    <property type="match status" value="1"/>
</dbReference>
<dbReference type="PANTHER" id="PTHR42866">
    <property type="entry name" value="3-DEOXY-MANNO-OCTULOSONATE CYTIDYLYLTRANSFERASE"/>
    <property type="match status" value="1"/>
</dbReference>
<dbReference type="GO" id="GO:0008690">
    <property type="term" value="F:3-deoxy-manno-octulosonate cytidylyltransferase activity"/>
    <property type="evidence" value="ECO:0007669"/>
    <property type="project" value="UniProtKB-UniRule"/>
</dbReference>
<dbReference type="Pfam" id="PF02348">
    <property type="entry name" value="CTP_transf_3"/>
    <property type="match status" value="1"/>
</dbReference>
<feature type="region of interest" description="Disordered" evidence="6">
    <location>
        <begin position="1"/>
        <end position="28"/>
    </location>
</feature>
<accession>A0A6C1B488</accession>
<dbReference type="GO" id="GO:0016020">
    <property type="term" value="C:membrane"/>
    <property type="evidence" value="ECO:0007669"/>
    <property type="project" value="UniProtKB-SubCell"/>
</dbReference>
<dbReference type="UniPathway" id="UPA00358">
    <property type="reaction ID" value="UER00476"/>
</dbReference>
<gene>
    <name evidence="5 7" type="primary">kdsB</name>
    <name evidence="7" type="ORF">G3580_11705</name>
</gene>
<evidence type="ECO:0000256" key="1">
    <source>
        <dbReference type="ARBA" id="ARBA00004370"/>
    </source>
</evidence>
<dbReference type="NCBIfam" id="NF009905">
    <property type="entry name" value="PRK13368.1"/>
    <property type="match status" value="1"/>
</dbReference>
<sequence length="288" mass="31103">MPAGVSDPRRHPRDAGGRGARTGRHRRRGRVTAFHVVVPARHASSRLPGKPLADIAGKPMIVRVLERLANCGAQQTWVATDHADVAEAVSTSGAQALMTREDHPTGTDRLAEVVNALGWADEAIVVNVQGDEPLIDPALVRHVAEALAADPEAAIATAAHPIDSAEDFFNPNVVKVVTDAAGRAMYFSRAPLPWARDAFAADRGTLPAALPAWRHIGIYAYRAGFLRRYASLTPAPIEQWEALEQLRAMWHGERIHVLQVDHAPAPGVDTPEDLARVRAMFDPSGLSE</sequence>
<dbReference type="InterPro" id="IPR004528">
    <property type="entry name" value="KdsB"/>
</dbReference>
<evidence type="ECO:0000256" key="5">
    <source>
        <dbReference type="HAMAP-Rule" id="MF_00057"/>
    </source>
</evidence>
<dbReference type="GO" id="GO:0005829">
    <property type="term" value="C:cytosol"/>
    <property type="evidence" value="ECO:0007669"/>
    <property type="project" value="TreeGrafter"/>
</dbReference>
<keyword evidence="5" id="KW-0963">Cytoplasm</keyword>
<dbReference type="KEGG" id="azq:G3580_11705"/>
<proteinExistence type="inferred from homology"/>
<organism evidence="7 8">
    <name type="scientific">Nitrogeniibacter mangrovi</name>
    <dbReference type="NCBI Taxonomy" id="2016596"/>
    <lineage>
        <taxon>Bacteria</taxon>
        <taxon>Pseudomonadati</taxon>
        <taxon>Pseudomonadota</taxon>
        <taxon>Betaproteobacteria</taxon>
        <taxon>Rhodocyclales</taxon>
        <taxon>Zoogloeaceae</taxon>
        <taxon>Nitrogeniibacter</taxon>
    </lineage>
</organism>
<keyword evidence="3 5" id="KW-0548">Nucleotidyltransferase</keyword>
<dbReference type="PANTHER" id="PTHR42866:SF2">
    <property type="entry name" value="3-DEOXY-MANNO-OCTULOSONATE CYTIDYLYLTRANSFERASE, MITOCHONDRIAL"/>
    <property type="match status" value="1"/>
</dbReference>
<dbReference type="CDD" id="cd02517">
    <property type="entry name" value="CMP-KDO-Synthetase"/>
    <property type="match status" value="1"/>
</dbReference>
<dbReference type="FunFam" id="3.90.550.10:FF:000011">
    <property type="entry name" value="3-deoxy-manno-octulosonate cytidylyltransferase"/>
    <property type="match status" value="1"/>
</dbReference>
<evidence type="ECO:0000256" key="2">
    <source>
        <dbReference type="ARBA" id="ARBA00022679"/>
    </source>
</evidence>
<dbReference type="AlphaFoldDB" id="A0A6C1B488"/>
<keyword evidence="2 5" id="KW-0808">Transferase</keyword>
<dbReference type="GO" id="GO:0033468">
    <property type="term" value="P:CMP-keto-3-deoxy-D-manno-octulosonic acid biosynthetic process"/>
    <property type="evidence" value="ECO:0007669"/>
    <property type="project" value="UniProtKB-UniRule"/>
</dbReference>